<dbReference type="GO" id="GO:0005886">
    <property type="term" value="C:plasma membrane"/>
    <property type="evidence" value="ECO:0007669"/>
    <property type="project" value="UniProtKB-SubCell"/>
</dbReference>
<keyword evidence="6" id="KW-0677">Repeat</keyword>
<dbReference type="EMBL" id="CP118735">
    <property type="protein sequence ID" value="WNY51277.1"/>
    <property type="molecule type" value="Genomic_DNA"/>
</dbReference>
<evidence type="ECO:0000259" key="12">
    <source>
        <dbReference type="PROSITE" id="PS50893"/>
    </source>
</evidence>
<dbReference type="EC" id="7.5.2.11" evidence="11"/>
<evidence type="ECO:0000256" key="6">
    <source>
        <dbReference type="ARBA" id="ARBA00022737"/>
    </source>
</evidence>
<evidence type="ECO:0000313" key="13">
    <source>
        <dbReference type="EMBL" id="WNY51277.1"/>
    </source>
</evidence>
<evidence type="ECO:0000256" key="3">
    <source>
        <dbReference type="ARBA" id="ARBA00022448"/>
    </source>
</evidence>
<dbReference type="Pfam" id="PF00005">
    <property type="entry name" value="ABC_tran"/>
    <property type="match status" value="2"/>
</dbReference>
<comment type="similarity">
    <text evidence="11">Belongs to the ABC transporter superfamily.</text>
</comment>
<evidence type="ECO:0000256" key="1">
    <source>
        <dbReference type="ARBA" id="ARBA00004202"/>
    </source>
</evidence>
<evidence type="ECO:0000256" key="2">
    <source>
        <dbReference type="ARBA" id="ARBA00004533"/>
    </source>
</evidence>
<name>A0AA96VK67_9STRE</name>
<keyword evidence="10 11" id="KW-0472">Membrane</keyword>
<proteinExistence type="inferred from homology"/>
<dbReference type="GO" id="GO:0016887">
    <property type="term" value="F:ATP hydrolysis activity"/>
    <property type="evidence" value="ECO:0007669"/>
    <property type="project" value="InterPro"/>
</dbReference>
<gene>
    <name evidence="13" type="ORF">PW252_01025</name>
</gene>
<dbReference type="InterPro" id="IPR003439">
    <property type="entry name" value="ABC_transporter-like_ATP-bd"/>
</dbReference>
<comment type="catalytic activity">
    <reaction evidence="11">
        <text>D-galactose(out) + ATP + H2O = D-galactose(in) + ADP + phosphate + H(+)</text>
        <dbReference type="Rhea" id="RHEA:60156"/>
        <dbReference type="ChEBI" id="CHEBI:4139"/>
        <dbReference type="ChEBI" id="CHEBI:15377"/>
        <dbReference type="ChEBI" id="CHEBI:15378"/>
        <dbReference type="ChEBI" id="CHEBI:30616"/>
        <dbReference type="ChEBI" id="CHEBI:43474"/>
        <dbReference type="ChEBI" id="CHEBI:456216"/>
        <dbReference type="EC" id="7.5.2.11"/>
    </reaction>
</comment>
<dbReference type="SMART" id="SM00382">
    <property type="entry name" value="AAA"/>
    <property type="match status" value="2"/>
</dbReference>
<dbReference type="FunFam" id="3.40.50.300:FF:000126">
    <property type="entry name" value="Galactose/methyl galactoside import ATP-binding protein MglA"/>
    <property type="match status" value="1"/>
</dbReference>
<dbReference type="RefSeq" id="WP_248049645.1">
    <property type="nucleotide sequence ID" value="NZ_CP118735.1"/>
</dbReference>
<keyword evidence="5 11" id="KW-0762">Sugar transport</keyword>
<evidence type="ECO:0000256" key="5">
    <source>
        <dbReference type="ARBA" id="ARBA00022597"/>
    </source>
</evidence>
<evidence type="ECO:0000256" key="4">
    <source>
        <dbReference type="ARBA" id="ARBA00022475"/>
    </source>
</evidence>
<feature type="domain" description="ABC transporter" evidence="12">
    <location>
        <begin position="254"/>
        <end position="500"/>
    </location>
</feature>
<dbReference type="InterPro" id="IPR017871">
    <property type="entry name" value="ABC_transporter-like_CS"/>
</dbReference>
<dbReference type="KEGG" id="sins:PW252_01025"/>
<evidence type="ECO:0000256" key="10">
    <source>
        <dbReference type="ARBA" id="ARBA00023136"/>
    </source>
</evidence>
<keyword evidence="7 11" id="KW-0547">Nucleotide-binding</keyword>
<dbReference type="PROSITE" id="PS50893">
    <property type="entry name" value="ABC_TRANSPORTER_2"/>
    <property type="match status" value="2"/>
</dbReference>
<protein>
    <recommendedName>
        <fullName evidence="11">Ribose/galactose/methyl galactoside import ATP-binding protein</fullName>
        <ecNumber evidence="11">7.5.2.11</ecNumber>
    </recommendedName>
</protein>
<evidence type="ECO:0000256" key="11">
    <source>
        <dbReference type="RuleBase" id="RU367029"/>
    </source>
</evidence>
<dbReference type="GO" id="GO:0015749">
    <property type="term" value="P:monosaccharide transmembrane transport"/>
    <property type="evidence" value="ECO:0007669"/>
    <property type="project" value="UniProtKB-ARBA"/>
</dbReference>
<comment type="subcellular location">
    <subcellularLocation>
        <location evidence="2">Cell inner membrane</location>
    </subcellularLocation>
    <subcellularLocation>
        <location evidence="1 11">Cell membrane</location>
        <topology evidence="1 11">Peripheral membrane protein</topology>
    </subcellularLocation>
</comment>
<dbReference type="PANTHER" id="PTHR43790:SF7">
    <property type="entry name" value="GALACTOSE_METHYL GALACTOSIDE IMPORT ATP-BINDING PROTEIN MGLA"/>
    <property type="match status" value="1"/>
</dbReference>
<evidence type="ECO:0000256" key="9">
    <source>
        <dbReference type="ARBA" id="ARBA00022967"/>
    </source>
</evidence>
<dbReference type="AlphaFoldDB" id="A0AA96VK67"/>
<accession>A0AA96VK67</accession>
<keyword evidence="3 11" id="KW-0813">Transport</keyword>
<sequence length="510" mass="56371">MSEYILEMKHITKTFPGVKALDDVTFKLRPGTVHALMGENGAGKSTLMKCLFGIYHRDQGTIVFDGKEVDFKDSKEAIDAGVSMIHQELQPIRMMTIAENVFLGNYPLGKFNLVDHAKMNQDTKVLLEEVGLYIDPRTLLDTLTVSQMQSVEIAKAISHNAKVVIMDEPTSSLTSSEVEKLFEIIAQLKAKNIGIIYISHKMDEILRISDDITVMRDGQYVGTWPAAEMTTAKIIQAMVGRELTSLFPEKTNKVEEEIVLRLEGMTSPNHLSFKQASFELKKGEVLGIGGLVGAQRTELMEALYGIRALKQGKIFIKGKEVKIKNPAAAIANKIALVTEDRRYNGIFGVLSVSDNASVASLNQYLGAFGLLDDQKIKKVVDHNVERLRVKTPTTKTHIESLSGGNQQKVILARWLANDPDILILDEPTRGIDVGAKYEIYQIINNLAAEGKSIIMITSEMSELLGVSDRIMVMCEGRISGFLDKEEATQESVMKLATKFMTGNQGGDDNA</sequence>
<evidence type="ECO:0000256" key="8">
    <source>
        <dbReference type="ARBA" id="ARBA00022840"/>
    </source>
</evidence>
<organism evidence="13">
    <name type="scientific">Streptococcus iners</name>
    <dbReference type="NCBI Taxonomy" id="3028084"/>
    <lineage>
        <taxon>Bacteria</taxon>
        <taxon>Bacillati</taxon>
        <taxon>Bacillota</taxon>
        <taxon>Bacilli</taxon>
        <taxon>Lactobacillales</taxon>
        <taxon>Streptococcaceae</taxon>
        <taxon>Streptococcus</taxon>
    </lineage>
</organism>
<keyword evidence="9 11" id="KW-1278">Translocase</keyword>
<reference evidence="13" key="1">
    <citation type="submission" date="2023-02" db="EMBL/GenBank/DDBJ databases">
        <title>Streptococcus sp. Genome Sequencing and Assembly.</title>
        <authorList>
            <person name="Shore S.M."/>
            <person name="Nicholson T.L."/>
        </authorList>
    </citation>
    <scope>NUCLEOTIDE SEQUENCE</scope>
    <source>
        <strain evidence="13">29887</strain>
    </source>
</reference>
<dbReference type="PANTHER" id="PTHR43790">
    <property type="entry name" value="CARBOHYDRATE TRANSPORT ATP-BINDING PROTEIN MG119-RELATED"/>
    <property type="match status" value="1"/>
</dbReference>
<dbReference type="InterPro" id="IPR003593">
    <property type="entry name" value="AAA+_ATPase"/>
</dbReference>
<dbReference type="CDD" id="cd03216">
    <property type="entry name" value="ABC_Carb_Monos_I"/>
    <property type="match status" value="1"/>
</dbReference>
<keyword evidence="4 11" id="KW-1003">Cell membrane</keyword>
<comment type="function">
    <text evidence="11">Part of an ABC transporter complex involved in carbohydrate import. Could be involved in ribose, galactose and/or methyl galactoside import. Responsible for energy coupling to the transport system.</text>
</comment>
<dbReference type="GO" id="GO:0005524">
    <property type="term" value="F:ATP binding"/>
    <property type="evidence" value="ECO:0007669"/>
    <property type="project" value="UniProtKB-UniRule"/>
</dbReference>
<dbReference type="CDD" id="cd03215">
    <property type="entry name" value="ABC_Carb_Monos_II"/>
    <property type="match status" value="1"/>
</dbReference>
<dbReference type="InterPro" id="IPR027417">
    <property type="entry name" value="P-loop_NTPase"/>
</dbReference>
<evidence type="ECO:0000256" key="7">
    <source>
        <dbReference type="ARBA" id="ARBA00022741"/>
    </source>
</evidence>
<dbReference type="InterPro" id="IPR050107">
    <property type="entry name" value="ABC_carbohydrate_import_ATPase"/>
</dbReference>
<dbReference type="Gene3D" id="3.40.50.300">
    <property type="entry name" value="P-loop containing nucleotide triphosphate hydrolases"/>
    <property type="match status" value="2"/>
</dbReference>
<dbReference type="GO" id="GO:0043211">
    <property type="term" value="F:ABC-type carbohydrate transporter activity"/>
    <property type="evidence" value="ECO:0007669"/>
    <property type="project" value="UniProtKB-UniRule"/>
</dbReference>
<feature type="domain" description="ABC transporter" evidence="12">
    <location>
        <begin position="6"/>
        <end position="242"/>
    </location>
</feature>
<keyword evidence="8 11" id="KW-0067">ATP-binding</keyword>
<dbReference type="PROSITE" id="PS00211">
    <property type="entry name" value="ABC_TRANSPORTER_1"/>
    <property type="match status" value="1"/>
</dbReference>
<dbReference type="SUPFAM" id="SSF52540">
    <property type="entry name" value="P-loop containing nucleoside triphosphate hydrolases"/>
    <property type="match status" value="2"/>
</dbReference>
<dbReference type="FunFam" id="3.40.50.300:FF:000127">
    <property type="entry name" value="Ribose import ATP-binding protein RbsA"/>
    <property type="match status" value="1"/>
</dbReference>